<evidence type="ECO:0000256" key="4">
    <source>
        <dbReference type="ARBA" id="ARBA00023054"/>
    </source>
</evidence>
<feature type="non-terminal residue" evidence="8">
    <location>
        <position position="75"/>
    </location>
</feature>
<evidence type="ECO:0000256" key="1">
    <source>
        <dbReference type="ARBA" id="ARBA00004245"/>
    </source>
</evidence>
<keyword evidence="3" id="KW-0493">Microtubule</keyword>
<comment type="caution">
    <text evidence="8">The sequence shown here is derived from an EMBL/GenBank/DDBJ whole genome shotgun (WGS) entry which is preliminary data.</text>
</comment>
<reference evidence="8" key="1">
    <citation type="journal article" date="2019" name="Sci. Rep.">
        <title>Draft genome of Tanacetum cinerariifolium, the natural source of mosquito coil.</title>
        <authorList>
            <person name="Yamashiro T."/>
            <person name="Shiraishi A."/>
            <person name="Satake H."/>
            <person name="Nakayama K."/>
        </authorList>
    </citation>
    <scope>NUCLEOTIDE SEQUENCE</scope>
</reference>
<feature type="domain" description="CLIP1 zinc knuckle" evidence="7">
    <location>
        <begin position="41"/>
        <end position="56"/>
    </location>
</feature>
<proteinExistence type="predicted"/>
<evidence type="ECO:0000256" key="5">
    <source>
        <dbReference type="ARBA" id="ARBA00023212"/>
    </source>
</evidence>
<comment type="subcellular location">
    <subcellularLocation>
        <location evidence="1">Cytoplasm</location>
        <location evidence="1">Cytoskeleton</location>
    </subcellularLocation>
</comment>
<protein>
    <recommendedName>
        <fullName evidence="7">CLIP1 zinc knuckle domain-containing protein</fullName>
    </recommendedName>
</protein>
<keyword evidence="5" id="KW-0206">Cytoskeleton</keyword>
<dbReference type="AlphaFoldDB" id="A0A699XEA3"/>
<accession>A0A699XEA3</accession>
<name>A0A699XEA3_TANCI</name>
<dbReference type="GO" id="GO:0005874">
    <property type="term" value="C:microtubule"/>
    <property type="evidence" value="ECO:0007669"/>
    <property type="project" value="UniProtKB-KW"/>
</dbReference>
<evidence type="ECO:0000259" key="7">
    <source>
        <dbReference type="Pfam" id="PF16641"/>
    </source>
</evidence>
<organism evidence="8">
    <name type="scientific">Tanacetum cinerariifolium</name>
    <name type="common">Dalmatian daisy</name>
    <name type="synonym">Chrysanthemum cinerariifolium</name>
    <dbReference type="NCBI Taxonomy" id="118510"/>
    <lineage>
        <taxon>Eukaryota</taxon>
        <taxon>Viridiplantae</taxon>
        <taxon>Streptophyta</taxon>
        <taxon>Embryophyta</taxon>
        <taxon>Tracheophyta</taxon>
        <taxon>Spermatophyta</taxon>
        <taxon>Magnoliopsida</taxon>
        <taxon>eudicotyledons</taxon>
        <taxon>Gunneridae</taxon>
        <taxon>Pentapetalae</taxon>
        <taxon>asterids</taxon>
        <taxon>campanulids</taxon>
        <taxon>Asterales</taxon>
        <taxon>Asteraceae</taxon>
        <taxon>Asteroideae</taxon>
        <taxon>Anthemideae</taxon>
        <taxon>Anthemidinae</taxon>
        <taxon>Tanacetum</taxon>
    </lineage>
</organism>
<evidence type="ECO:0000256" key="6">
    <source>
        <dbReference type="SAM" id="MobiDB-lite"/>
    </source>
</evidence>
<evidence type="ECO:0000313" key="8">
    <source>
        <dbReference type="EMBL" id="GFD55171.1"/>
    </source>
</evidence>
<evidence type="ECO:0000256" key="3">
    <source>
        <dbReference type="ARBA" id="ARBA00022701"/>
    </source>
</evidence>
<feature type="region of interest" description="Disordered" evidence="6">
    <location>
        <begin position="1"/>
        <end position="35"/>
    </location>
</feature>
<evidence type="ECO:0000256" key="2">
    <source>
        <dbReference type="ARBA" id="ARBA00022490"/>
    </source>
</evidence>
<dbReference type="InterPro" id="IPR032108">
    <property type="entry name" value="CLIP1_ZNF"/>
</dbReference>
<dbReference type="EMBL" id="BKCJ011814766">
    <property type="protein sequence ID" value="GFD55171.1"/>
    <property type="molecule type" value="Genomic_DNA"/>
</dbReference>
<sequence length="75" mass="7905">RDSKDTLGSWRAAPPARRDPPTTLEPMVESDGRSSAADSVLWCEICETGGHDILNCSAMGGDAAQKDAMSHTSGE</sequence>
<keyword evidence="4" id="KW-0175">Coiled coil</keyword>
<feature type="non-terminal residue" evidence="8">
    <location>
        <position position="1"/>
    </location>
</feature>
<keyword evidence="2" id="KW-0963">Cytoplasm</keyword>
<dbReference type="Pfam" id="PF16641">
    <property type="entry name" value="CLIP1_ZNF"/>
    <property type="match status" value="1"/>
</dbReference>
<gene>
    <name evidence="8" type="ORF">Tci_927140</name>
</gene>